<proteinExistence type="predicted"/>
<organism evidence="2 3">
    <name type="scientific">Mycolicibacterium lutetiense</name>
    <dbReference type="NCBI Taxonomy" id="1641992"/>
    <lineage>
        <taxon>Bacteria</taxon>
        <taxon>Bacillati</taxon>
        <taxon>Actinomycetota</taxon>
        <taxon>Actinomycetes</taxon>
        <taxon>Mycobacteriales</taxon>
        <taxon>Mycobacteriaceae</taxon>
        <taxon>Mycolicibacterium</taxon>
    </lineage>
</organism>
<evidence type="ECO:0000313" key="1">
    <source>
        <dbReference type="EMBL" id="MBP2451926.1"/>
    </source>
</evidence>
<protein>
    <submittedName>
        <fullName evidence="2">Uncharacterized protein</fullName>
    </submittedName>
</protein>
<dbReference type="Proteomes" id="UP000694460">
    <property type="component" value="Unassembled WGS sequence"/>
</dbReference>
<dbReference type="InterPro" id="IPR048868">
    <property type="entry name" value="OGG-like_put"/>
</dbReference>
<accession>A0ABS4ZXC2</accession>
<comment type="caution">
    <text evidence="2">The sequence shown here is derived from an EMBL/GenBank/DDBJ whole genome shotgun (WGS) entry which is preliminary data.</text>
</comment>
<name>A0ABS4ZXC2_9MYCO</name>
<dbReference type="RefSeq" id="WP_209915959.1">
    <property type="nucleotide sequence ID" value="NZ_JAGIOP010000002.1"/>
</dbReference>
<dbReference type="Pfam" id="PF21790">
    <property type="entry name" value="OGG"/>
    <property type="match status" value="1"/>
</dbReference>
<evidence type="ECO:0000313" key="3">
    <source>
        <dbReference type="Proteomes" id="UP000694460"/>
    </source>
</evidence>
<reference evidence="2 3" key="1">
    <citation type="submission" date="2021-03" db="EMBL/GenBank/DDBJ databases">
        <title>Sequencing the genomes of 1000 actinobacteria strains.</title>
        <authorList>
            <person name="Klenk H.-P."/>
        </authorList>
    </citation>
    <scope>NUCLEOTIDE SEQUENCE [LARGE SCALE GENOMIC DNA]</scope>
    <source>
        <strain evidence="2 3">DSM 46713</strain>
    </source>
</reference>
<dbReference type="EMBL" id="JAGIOP010000002">
    <property type="protein sequence ID" value="MBP2454143.1"/>
    <property type="molecule type" value="Genomic_DNA"/>
</dbReference>
<gene>
    <name evidence="1" type="ORF">JOF57_001839</name>
    <name evidence="2" type="ORF">JOF57_004056</name>
</gene>
<keyword evidence="3" id="KW-1185">Reference proteome</keyword>
<evidence type="ECO:0000313" key="2">
    <source>
        <dbReference type="EMBL" id="MBP2454143.1"/>
    </source>
</evidence>
<dbReference type="EMBL" id="JAGIOP010000002">
    <property type="protein sequence ID" value="MBP2451926.1"/>
    <property type="molecule type" value="Genomic_DNA"/>
</dbReference>
<sequence length="251" mass="28585">MWQESDGAVGDLLTSHVLGRVGQIDDPVKVSAWWADHGIAIDPVELNRDALFAIAAQCRENADADWVSFLWHVLAWGVMGDYRNAPTIVASAAGCDQRIRLNDILRRAAYASHRGEIRSAYMAIRRKVPRLGPAFFSKFLYFTADRDSPDPSSVILDSRVSAAAFTLTGRDYSEDKAATYERFCNDMHMWSRQFGAPADVIEFRMYQFGQLIDSRRWKWLHAEASLYREGHEQVGFDDIAERRAHLAGWRR</sequence>